<evidence type="ECO:0000313" key="3">
    <source>
        <dbReference type="EMBL" id="MFB2895860.1"/>
    </source>
</evidence>
<evidence type="ECO:0000256" key="1">
    <source>
        <dbReference type="PROSITE-ProRule" id="PRU00339"/>
    </source>
</evidence>
<dbReference type="InterPro" id="IPR024983">
    <property type="entry name" value="CHAT_dom"/>
</dbReference>
<dbReference type="SMART" id="SM00028">
    <property type="entry name" value="TPR"/>
    <property type="match status" value="6"/>
</dbReference>
<keyword evidence="4" id="KW-1185">Reference proteome</keyword>
<reference evidence="3 4" key="1">
    <citation type="submission" date="2024-09" db="EMBL/GenBank/DDBJ databases">
        <title>Floridaenema gen nov. (Aerosakkonemataceae, Aerosakkonematales ord. nov., Cyanobacteria) from benthic tropical and subtropical fresh waters, with the description of four new species.</title>
        <authorList>
            <person name="Moretto J.A."/>
            <person name="Berthold D.E."/>
            <person name="Lefler F.W."/>
            <person name="Huang I.-S."/>
            <person name="Laughinghouse H. IV."/>
        </authorList>
    </citation>
    <scope>NUCLEOTIDE SEQUENCE [LARGE SCALE GENOMIC DNA]</scope>
    <source>
        <strain evidence="3 4">BLCC-F50</strain>
    </source>
</reference>
<accession>A0ABV4XVU3</accession>
<dbReference type="Proteomes" id="UP001576784">
    <property type="component" value="Unassembled WGS sequence"/>
</dbReference>
<dbReference type="InterPro" id="IPR019734">
    <property type="entry name" value="TPR_rpt"/>
</dbReference>
<dbReference type="Pfam" id="PF12770">
    <property type="entry name" value="CHAT"/>
    <property type="match status" value="1"/>
</dbReference>
<proteinExistence type="predicted"/>
<evidence type="ECO:0000313" key="4">
    <source>
        <dbReference type="Proteomes" id="UP001576784"/>
    </source>
</evidence>
<sequence length="900" mass="99062">MNEGQWGKRNNWGRGVIQRLFSSEGWRRSLHCGLLGLLIAVSLHAGIAGGFQEVGHWRAGNTQRIVASNALPSPMISPSTQVQQAEEYYQAGQLSEAIALWQQAANRYETNGDRLNQALVLSYLATAFADLGQETQANRAIATSLALIQNSKLETQNSKLLLAQVLTVQGKLQLAQGQATAALETWQQAEVAYRKANDSSGILGSQINQARALQAEGLYRRATNLLTQVEQSLQNQPDLHLKVTGLRNLGKMLRLVGNLAQSRTVLEQSLAIAQKLENQIPASDISGILLSLGKTARVQGETDAALDFYQKAVALAPSLRAKTQVQLAQLSLLVDSDRLTEAQRLLPQIQSQLAQLPPGRLAAYARIDLAQSAIKISRGGKATSPDLLKASAQELATAIQDVRRLGDVRTESYALGTLGSLYETTHQWDNAKTLTQQALSLAQSIDAPDIAYQWQWQLGRVLCQGKQSCTSTGNLQTATVAYAEAVKTLQSLRSDLAAIDQDVQFSFRESVEPVYRQFVELLFQSEANAPSQENLKQARETIEALQLAELNNFFREACINANPVEIDRIDPHAAVIYPIILPNQFAVILSVPNQPLSYYKTSLSQAEVERILTQMRQSLRPTAFVEDWLPITQQVYNLLLRPAETELAANGIKTLVFVPDGLLRSLPMATLHDGQQYLIEKYSVVFTPGLQLLQSQPLDRLRLQALLAGLTQSRNNFAALPNVAIEINQIKAEIPAQVLLDQSFTNQAFQTKIDSTALSIVHLATHGEFSSNADNTFILTWDGRFNVKQFDQLLRSRDGKLNPIELLVLSACQTATGDKRAALGMAGVAVRSGARSTLASLWSVSDRSTASLMIKFYRELGKPEVTKAEALRRAQVALLHQNDYTSPYYWAPFVLIGNWL</sequence>
<dbReference type="InterPro" id="IPR011990">
    <property type="entry name" value="TPR-like_helical_dom_sf"/>
</dbReference>
<evidence type="ECO:0000259" key="2">
    <source>
        <dbReference type="Pfam" id="PF12770"/>
    </source>
</evidence>
<dbReference type="PANTHER" id="PTHR10098:SF112">
    <property type="entry name" value="SLR0380 PROTEIN"/>
    <property type="match status" value="1"/>
</dbReference>
<dbReference type="RefSeq" id="WP_413265496.1">
    <property type="nucleotide sequence ID" value="NZ_JBHFNR010000172.1"/>
</dbReference>
<dbReference type="SUPFAM" id="SSF48452">
    <property type="entry name" value="TPR-like"/>
    <property type="match status" value="3"/>
</dbReference>
<dbReference type="EMBL" id="JBHFNR010000172">
    <property type="protein sequence ID" value="MFB2895860.1"/>
    <property type="molecule type" value="Genomic_DNA"/>
</dbReference>
<dbReference type="PROSITE" id="PS50005">
    <property type="entry name" value="TPR"/>
    <property type="match status" value="1"/>
</dbReference>
<feature type="repeat" description="TPR" evidence="1">
    <location>
        <begin position="286"/>
        <end position="319"/>
    </location>
</feature>
<protein>
    <submittedName>
        <fullName evidence="3">CHAT domain-containing protein</fullName>
    </submittedName>
</protein>
<dbReference type="Gene3D" id="1.25.40.10">
    <property type="entry name" value="Tetratricopeptide repeat domain"/>
    <property type="match status" value="3"/>
</dbReference>
<comment type="caution">
    <text evidence="3">The sequence shown here is derived from an EMBL/GenBank/DDBJ whole genome shotgun (WGS) entry which is preliminary data.</text>
</comment>
<feature type="domain" description="CHAT" evidence="2">
    <location>
        <begin position="632"/>
        <end position="898"/>
    </location>
</feature>
<organism evidence="3 4">
    <name type="scientific">Floridaenema flaviceps BLCC-F50</name>
    <dbReference type="NCBI Taxonomy" id="3153642"/>
    <lineage>
        <taxon>Bacteria</taxon>
        <taxon>Bacillati</taxon>
        <taxon>Cyanobacteriota</taxon>
        <taxon>Cyanophyceae</taxon>
        <taxon>Oscillatoriophycideae</taxon>
        <taxon>Aerosakkonematales</taxon>
        <taxon>Aerosakkonemataceae</taxon>
        <taxon>Floridanema</taxon>
        <taxon>Floridanema flaviceps</taxon>
    </lineage>
</organism>
<name>A0ABV4XVU3_9CYAN</name>
<gene>
    <name evidence="3" type="ORF">ACE1CI_23370</name>
</gene>
<dbReference type="PANTHER" id="PTHR10098">
    <property type="entry name" value="RAPSYN-RELATED"/>
    <property type="match status" value="1"/>
</dbReference>
<keyword evidence="1" id="KW-0802">TPR repeat</keyword>